<dbReference type="Gene3D" id="1.25.40.10">
    <property type="entry name" value="Tetratricopeptide repeat domain"/>
    <property type="match status" value="1"/>
</dbReference>
<dbReference type="Pfam" id="PF00486">
    <property type="entry name" value="Trans_reg_C"/>
    <property type="match status" value="1"/>
</dbReference>
<dbReference type="GO" id="GO:0003677">
    <property type="term" value="F:DNA binding"/>
    <property type="evidence" value="ECO:0007669"/>
    <property type="project" value="UniProtKB-UniRule"/>
</dbReference>
<comment type="similarity">
    <text evidence="1">Belongs to the AfsR/DnrI/RedD regulatory family.</text>
</comment>
<keyword evidence="3" id="KW-0805">Transcription regulation</keyword>
<dbReference type="PANTHER" id="PTHR35807:SF1">
    <property type="entry name" value="TRANSCRIPTIONAL REGULATOR REDD"/>
    <property type="match status" value="1"/>
</dbReference>
<dbReference type="SUPFAM" id="SSF50974">
    <property type="entry name" value="Nitrous oxide reductase, N-terminal domain"/>
    <property type="match status" value="1"/>
</dbReference>
<proteinExistence type="inferred from homology"/>
<evidence type="ECO:0000256" key="3">
    <source>
        <dbReference type="ARBA" id="ARBA00023015"/>
    </source>
</evidence>
<dbReference type="AlphaFoldDB" id="A0A1B1M723"/>
<evidence type="ECO:0000256" key="4">
    <source>
        <dbReference type="ARBA" id="ARBA00023125"/>
    </source>
</evidence>
<dbReference type="PROSITE" id="PS51755">
    <property type="entry name" value="OMPR_PHOB"/>
    <property type="match status" value="1"/>
</dbReference>
<dbReference type="SUPFAM" id="SSF46894">
    <property type="entry name" value="C-terminal effector domain of the bipartite response regulators"/>
    <property type="match status" value="1"/>
</dbReference>
<evidence type="ECO:0000313" key="6">
    <source>
        <dbReference type="EMBL" id="ANS64450.1"/>
    </source>
</evidence>
<dbReference type="SUPFAM" id="SSF53850">
    <property type="entry name" value="Periplasmic binding protein-like II"/>
    <property type="match status" value="1"/>
</dbReference>
<dbReference type="RefSeq" id="WP_067430482.1">
    <property type="nucleotide sequence ID" value="NZ_CP016438.1"/>
</dbReference>
<reference evidence="6 7" key="1">
    <citation type="submission" date="2016-07" db="EMBL/GenBank/DDBJ databases">
        <title>Enhancement of antibiotic productionsby engineered nitrateutilization in actinobacteria.</title>
        <authorList>
            <person name="Meng S.C."/>
        </authorList>
    </citation>
    <scope>NUCLEOTIDE SEQUENCE [LARGE SCALE GENOMIC DNA]</scope>
    <source>
        <strain evidence="6 7">NRRL 2936</strain>
    </source>
</reference>
<dbReference type="InterPro" id="IPR000914">
    <property type="entry name" value="SBP_5_dom"/>
</dbReference>
<protein>
    <submittedName>
        <fullName evidence="6">Extracellular solute-binding protein</fullName>
    </submittedName>
</protein>
<dbReference type="Proteomes" id="UP000092598">
    <property type="component" value="Chromosome"/>
</dbReference>
<dbReference type="InterPro" id="IPR001867">
    <property type="entry name" value="OmpR/PhoB-type_DNA-bd"/>
</dbReference>
<dbReference type="EMBL" id="CP016438">
    <property type="protein sequence ID" value="ANS64450.1"/>
    <property type="molecule type" value="Genomic_DNA"/>
</dbReference>
<organism evidence="6 7">
    <name type="scientific">Streptomyces lincolnensis</name>
    <dbReference type="NCBI Taxonomy" id="1915"/>
    <lineage>
        <taxon>Bacteria</taxon>
        <taxon>Bacillati</taxon>
        <taxon>Actinomycetota</taxon>
        <taxon>Actinomycetes</taxon>
        <taxon>Kitasatosporales</taxon>
        <taxon>Streptomycetaceae</taxon>
        <taxon>Streptomyces</taxon>
    </lineage>
</organism>
<accession>A0A1B1M723</accession>
<dbReference type="Gene3D" id="1.10.10.10">
    <property type="entry name" value="Winged helix-like DNA-binding domain superfamily/Winged helix DNA-binding domain"/>
    <property type="match status" value="1"/>
</dbReference>
<dbReference type="STRING" id="1915.SLINC_2226"/>
<evidence type="ECO:0000256" key="2">
    <source>
        <dbReference type="ARBA" id="ARBA00023012"/>
    </source>
</evidence>
<dbReference type="Gene3D" id="3.40.190.10">
    <property type="entry name" value="Periplasmic binding protein-like II"/>
    <property type="match status" value="1"/>
</dbReference>
<evidence type="ECO:0000256" key="1">
    <source>
        <dbReference type="ARBA" id="ARBA00005820"/>
    </source>
</evidence>
<evidence type="ECO:0000313" key="7">
    <source>
        <dbReference type="Proteomes" id="UP000092598"/>
    </source>
</evidence>
<dbReference type="KEGG" id="sls:SLINC_2226"/>
<dbReference type="Gene3D" id="2.130.10.10">
    <property type="entry name" value="YVTN repeat-like/Quinoprotein amine dehydrogenase"/>
    <property type="match status" value="3"/>
</dbReference>
<keyword evidence="7" id="KW-1185">Reference proteome</keyword>
<dbReference type="CDD" id="cd15831">
    <property type="entry name" value="BTAD"/>
    <property type="match status" value="1"/>
</dbReference>
<dbReference type="GO" id="GO:0006355">
    <property type="term" value="P:regulation of DNA-templated transcription"/>
    <property type="evidence" value="ECO:0007669"/>
    <property type="project" value="InterPro"/>
</dbReference>
<keyword evidence="4" id="KW-0238">DNA-binding</keyword>
<dbReference type="InterPro" id="IPR051677">
    <property type="entry name" value="AfsR-DnrI-RedD_regulator"/>
</dbReference>
<dbReference type="InterPro" id="IPR011990">
    <property type="entry name" value="TPR-like_helical_dom_sf"/>
</dbReference>
<keyword evidence="2" id="KW-0902">Two-component regulatory system</keyword>
<evidence type="ECO:0000256" key="5">
    <source>
        <dbReference type="ARBA" id="ARBA00023163"/>
    </source>
</evidence>
<sequence>MSATQTVTEFGLLGPLRVLRSGSALPLGGPRQRAVLALLLIEANRVVPLDRLVDEVWDGDPPDGAITSVQTYVFHLRRILEPDRTRGAPAEVLVTQGRGYLLRTDPAATDAGRFEASVREGRAALDAGRHAEAGRILRGALGLWRGAVLEDLGDYGFVRREAARLEGVRLSAIEARVETDLASGRHAAVVGELEQLVAAHPLREQLCAQLMLALYRCGRQAEALAYYRRLRDRLADELGLDPDESVQRVHQAVLAHDPTVAAPHRTGAPGTARRRRVRGTVLSFAAITALCTGLLSGAGAPRSVPVSLEANTVGAVHGGGGPAVPVGQSPDGLAWGAGSVWAANSGDDSVSRIDPRTRAVQLIPVGSGPVAVAVDGDDVWVANSGDGTVSRINASVDRVVDTVPVGNLPSAVAAGPGGVWVALSGDNAVRRIDPDSGRVGPPVAVGRAPTGIGVGEDTVWAANSLDGTVTPVDAASGQARGPIQVGTGPRSVSVTEDAVWVANGLSLTVSRIDTRSGVVTSHEVGDGPRTVAAGPDGVWVSNEYDATVVRLDPRTARPVRTVRTGGSPRGLALAGETVWVGARAFASAAHRGGTLTVLGFGGAAEAGIDPANVYVGEAVLALSVVYDHLVGWRQVPGGSELTLIPDLATELPRPADGGRTYTFTLRRGIRYSDGRLVKASDFRRGVERVLTVGGGNPVYFTRVIGGAACLDHPERCDLSRGIVTDDTASTVTFRLTEPDPDFLGKLTLFVVPTPPGTSDEGVGDRPVPSTGPYRISEYRKGKQLTLVRNPHFRQWSHVAQPEGYADVIRWRTVATAEKQIAEVNAGRADLAIYLNSHPRLLDLRRLAVRYPGRLRSDPAFLMIYESFNTRVPPFDDKRVRQALSYAVDRNRLVTLMGGREIASVTCQTLPPGYPGYRPYCPYTRAPGPGGRWSGPDLDRARELVKASGTVGMEVGVWTWSVESPRRVASYFVDLLKELGYRATLHVLPKDETYWDTVGDSRTRAQLMFNAWWPDYPSASTYFTPSLTCDGFRPADGGNNPNLAEYCSPAFDRLVASAQAAEVSDSARAGRLWEQVDRMTVDEAVWIPVANVKQVSFTSTRLGNYQTTLGFGPLVSQMWVR</sequence>
<dbReference type="PANTHER" id="PTHR35807">
    <property type="entry name" value="TRANSCRIPTIONAL REGULATOR REDD-RELATED"/>
    <property type="match status" value="1"/>
</dbReference>
<dbReference type="InterPro" id="IPR011045">
    <property type="entry name" value="N2O_reductase_N"/>
</dbReference>
<dbReference type="GO" id="GO:0000160">
    <property type="term" value="P:phosphorelay signal transduction system"/>
    <property type="evidence" value="ECO:0007669"/>
    <property type="project" value="UniProtKB-KW"/>
</dbReference>
<dbReference type="CDD" id="cd08506">
    <property type="entry name" value="PBP2_clavulanate_OppA2"/>
    <property type="match status" value="1"/>
</dbReference>
<dbReference type="SMART" id="SM00862">
    <property type="entry name" value="Trans_reg_C"/>
    <property type="match status" value="1"/>
</dbReference>
<gene>
    <name evidence="6" type="ORF">SLINC_2226</name>
</gene>
<dbReference type="PATRIC" id="fig|1915.4.peg.2477"/>
<dbReference type="InterPro" id="IPR015943">
    <property type="entry name" value="WD40/YVTN_repeat-like_dom_sf"/>
</dbReference>
<dbReference type="InterPro" id="IPR005158">
    <property type="entry name" value="BTAD"/>
</dbReference>
<dbReference type="InterPro" id="IPR036388">
    <property type="entry name" value="WH-like_DNA-bd_sf"/>
</dbReference>
<name>A0A1B1M723_STRLN</name>
<keyword evidence="5" id="KW-0804">Transcription</keyword>
<dbReference type="Pfam" id="PF03704">
    <property type="entry name" value="BTAD"/>
    <property type="match status" value="1"/>
</dbReference>
<dbReference type="SUPFAM" id="SSF48452">
    <property type="entry name" value="TPR-like"/>
    <property type="match status" value="1"/>
</dbReference>
<dbReference type="Pfam" id="PF00496">
    <property type="entry name" value="SBP_bac_5"/>
    <property type="match status" value="1"/>
</dbReference>
<dbReference type="OrthoDB" id="9046151at2"/>
<dbReference type="Gene3D" id="3.10.105.10">
    <property type="entry name" value="Dipeptide-binding Protein, Domain 3"/>
    <property type="match status" value="1"/>
</dbReference>
<dbReference type="FunFam" id="1.25.40.10:FF:000222">
    <property type="entry name" value="SARP family transcriptional regulator"/>
    <property type="match status" value="1"/>
</dbReference>
<dbReference type="SMART" id="SM01043">
    <property type="entry name" value="BTAD"/>
    <property type="match status" value="1"/>
</dbReference>
<dbReference type="InterPro" id="IPR016032">
    <property type="entry name" value="Sig_transdc_resp-reg_C-effctor"/>
</dbReference>